<evidence type="ECO:0000256" key="3">
    <source>
        <dbReference type="ARBA" id="ARBA00022505"/>
    </source>
</evidence>
<dbReference type="GO" id="GO:1901238">
    <property type="term" value="F:ABC-type tungstate transporter activity"/>
    <property type="evidence" value="ECO:0007669"/>
    <property type="project" value="UniProtKB-EC"/>
</dbReference>
<sequence length="325" mass="36675">MLKLENVSKAWKEFQLRNVSFELNDKYCVILGPSGAGKSVIIQCIAGILDVDGGNIYYDGEDITELKPEYRNFGYVPQNYALFPNMNVYKNIKYGMTIRKIDKITADKKINDMAEFLNISHILERTPKTLSGGEQQRVALARALVLDPKLLLLDEPTSALDIHIKDTVMDELKKISEITPIIHITHDFVEARTLGENIAIVIDGELNDFGTKDIFKNPKNERVAKFLGYNIISENNSKLAVAPENVKIEKADMITNNINNNNNNNNLDNPISTKYGIVNGYIDFGYYKSVSISYNNDNLKCICDEDFEIKSGDNVSVNFENMINI</sequence>
<evidence type="ECO:0000256" key="7">
    <source>
        <dbReference type="ARBA" id="ARBA00038781"/>
    </source>
</evidence>
<evidence type="ECO:0000313" key="12">
    <source>
        <dbReference type="EMBL" id="ADI36840.1"/>
    </source>
</evidence>
<dbReference type="InterPro" id="IPR003439">
    <property type="entry name" value="ABC_transporter-like_ATP-bd"/>
</dbReference>
<evidence type="ECO:0000256" key="5">
    <source>
        <dbReference type="ARBA" id="ARBA00022840"/>
    </source>
</evidence>
<comment type="subunit">
    <text evidence="7">The complex is composed of two ATP-binding proteins (WtpC), two transmembrane proteins (WtpB) and a solute-binding protein (WtpA).</text>
</comment>
<dbReference type="PROSITE" id="PS50893">
    <property type="entry name" value="ABC_TRANSPORTER_2"/>
    <property type="match status" value="1"/>
</dbReference>
<dbReference type="GO" id="GO:0016887">
    <property type="term" value="F:ATP hydrolysis activity"/>
    <property type="evidence" value="ECO:0007669"/>
    <property type="project" value="InterPro"/>
</dbReference>
<name>D7DUN0_METV3</name>
<dbReference type="Pfam" id="PF00005">
    <property type="entry name" value="ABC_tran"/>
    <property type="match status" value="1"/>
</dbReference>
<comment type="subcellular location">
    <subcellularLocation>
        <location evidence="1">Cell membrane</location>
        <topology evidence="1">Peripheral membrane protein</topology>
    </subcellularLocation>
</comment>
<evidence type="ECO:0000256" key="9">
    <source>
        <dbReference type="ARBA" id="ARBA00041133"/>
    </source>
</evidence>
<protein>
    <recommendedName>
        <fullName evidence="9">Molybdate/tungstate import ATP-binding protein WtpC</fullName>
        <ecNumber evidence="8">7.3.2.6</ecNumber>
    </recommendedName>
</protein>
<evidence type="ECO:0000256" key="6">
    <source>
        <dbReference type="ARBA" id="ARBA00038307"/>
    </source>
</evidence>
<dbReference type="InterPro" id="IPR027417">
    <property type="entry name" value="P-loop_NTPase"/>
</dbReference>
<comment type="similarity">
    <text evidence="6">Belongs to the ABC transporter superfamily. Sulfate/tungstate importer (TC 3.A.1.6) family.</text>
</comment>
<evidence type="ECO:0000256" key="8">
    <source>
        <dbReference type="ARBA" id="ARBA00039025"/>
    </source>
</evidence>
<dbReference type="SMART" id="SM00382">
    <property type="entry name" value="AAA"/>
    <property type="match status" value="1"/>
</dbReference>
<keyword evidence="3" id="KW-0500">Molybdenum</keyword>
<dbReference type="InterPro" id="IPR050093">
    <property type="entry name" value="ABC_SmlMolc_Importer"/>
</dbReference>
<dbReference type="AlphaFoldDB" id="D7DUN0"/>
<evidence type="ECO:0000256" key="10">
    <source>
        <dbReference type="ARBA" id="ARBA00047936"/>
    </source>
</evidence>
<keyword evidence="4" id="KW-0547">Nucleotide-binding</keyword>
<dbReference type="STRING" id="456320.Mvol_1183"/>
<dbReference type="FunCoup" id="D7DUN0">
    <property type="interactions" value="36"/>
</dbReference>
<dbReference type="InterPro" id="IPR017871">
    <property type="entry name" value="ABC_transporter-like_CS"/>
</dbReference>
<dbReference type="Gene3D" id="3.40.50.300">
    <property type="entry name" value="P-loop containing nucleotide triphosphate hydrolases"/>
    <property type="match status" value="1"/>
</dbReference>
<dbReference type="Proteomes" id="UP000007722">
    <property type="component" value="Chromosome"/>
</dbReference>
<dbReference type="HOGENOM" id="CLU_000604_1_1_2"/>
<proteinExistence type="inferred from homology"/>
<evidence type="ECO:0000256" key="2">
    <source>
        <dbReference type="ARBA" id="ARBA00022448"/>
    </source>
</evidence>
<keyword evidence="5" id="KW-0067">ATP-binding</keyword>
<dbReference type="eggNOG" id="arCOG00175">
    <property type="taxonomic scope" value="Archaea"/>
</dbReference>
<dbReference type="PROSITE" id="PS00211">
    <property type="entry name" value="ABC_TRANSPORTER_1"/>
    <property type="match status" value="1"/>
</dbReference>
<dbReference type="InParanoid" id="D7DUN0"/>
<dbReference type="GO" id="GO:0005524">
    <property type="term" value="F:ATP binding"/>
    <property type="evidence" value="ECO:0007669"/>
    <property type="project" value="UniProtKB-KW"/>
</dbReference>
<gene>
    <name evidence="12" type="ordered locus">Mvol_1183</name>
</gene>
<dbReference type="SUPFAM" id="SSF52540">
    <property type="entry name" value="P-loop containing nucleoside triphosphate hydrolases"/>
    <property type="match status" value="1"/>
</dbReference>
<dbReference type="PANTHER" id="PTHR42781:SF4">
    <property type="entry name" value="SPERMIDINE_PUTRESCINE IMPORT ATP-BINDING PROTEIN POTA"/>
    <property type="match status" value="1"/>
</dbReference>
<evidence type="ECO:0000313" key="13">
    <source>
        <dbReference type="Proteomes" id="UP000007722"/>
    </source>
</evidence>
<comment type="catalytic activity">
    <reaction evidence="10">
        <text>tungstate(in) + ATP + H2O = tungstate(out) + ADP + phosphate + H(+)</text>
        <dbReference type="Rhea" id="RHEA:35027"/>
        <dbReference type="ChEBI" id="CHEBI:15377"/>
        <dbReference type="ChEBI" id="CHEBI:15378"/>
        <dbReference type="ChEBI" id="CHEBI:30616"/>
        <dbReference type="ChEBI" id="CHEBI:43474"/>
        <dbReference type="ChEBI" id="CHEBI:46502"/>
        <dbReference type="ChEBI" id="CHEBI:456216"/>
        <dbReference type="EC" id="7.3.2.6"/>
    </reaction>
</comment>
<dbReference type="PANTHER" id="PTHR42781">
    <property type="entry name" value="SPERMIDINE/PUTRESCINE IMPORT ATP-BINDING PROTEIN POTA"/>
    <property type="match status" value="1"/>
</dbReference>
<dbReference type="EMBL" id="CP002057">
    <property type="protein sequence ID" value="ADI36840.1"/>
    <property type="molecule type" value="Genomic_DNA"/>
</dbReference>
<dbReference type="InterPro" id="IPR003593">
    <property type="entry name" value="AAA+_ATPase"/>
</dbReference>
<feature type="domain" description="ABC transporter" evidence="11">
    <location>
        <begin position="2"/>
        <end position="227"/>
    </location>
</feature>
<evidence type="ECO:0000256" key="4">
    <source>
        <dbReference type="ARBA" id="ARBA00022741"/>
    </source>
</evidence>
<keyword evidence="2" id="KW-0813">Transport</keyword>
<dbReference type="EC" id="7.3.2.6" evidence="8"/>
<dbReference type="KEGG" id="mvo:Mvol_1183"/>
<evidence type="ECO:0000256" key="1">
    <source>
        <dbReference type="ARBA" id="ARBA00004202"/>
    </source>
</evidence>
<reference evidence="12 13" key="1">
    <citation type="submission" date="2010-05" db="EMBL/GenBank/DDBJ databases">
        <title>Complete sequence of Methanococcus voltae A3.</title>
        <authorList>
            <consortium name="US DOE Joint Genome Institute"/>
            <person name="Lucas S."/>
            <person name="Copeland A."/>
            <person name="Lapidus A."/>
            <person name="Cheng J.-F."/>
            <person name="Bruce D."/>
            <person name="Goodwin L."/>
            <person name="Pitluck S."/>
            <person name="Lowry S."/>
            <person name="Clum A."/>
            <person name="Land M."/>
            <person name="Hauser L."/>
            <person name="Kyrpides N."/>
            <person name="Mikhailova N."/>
            <person name="Whitman W.B."/>
            <person name="Woyke T."/>
        </authorList>
    </citation>
    <scope>NUCLEOTIDE SEQUENCE [LARGE SCALE GENOMIC DNA]</scope>
    <source>
        <strain evidence="13">ATCC BAA-1334 / A3</strain>
    </source>
</reference>
<dbReference type="GO" id="GO:0005886">
    <property type="term" value="C:plasma membrane"/>
    <property type="evidence" value="ECO:0007669"/>
    <property type="project" value="UniProtKB-SubCell"/>
</dbReference>
<dbReference type="OrthoDB" id="18368at2157"/>
<keyword evidence="13" id="KW-1185">Reference proteome</keyword>
<evidence type="ECO:0000259" key="11">
    <source>
        <dbReference type="PROSITE" id="PS50893"/>
    </source>
</evidence>
<organism evidence="12 13">
    <name type="scientific">Methanococcus voltae (strain ATCC BAA-1334 / A3)</name>
    <dbReference type="NCBI Taxonomy" id="456320"/>
    <lineage>
        <taxon>Archaea</taxon>
        <taxon>Methanobacteriati</taxon>
        <taxon>Methanobacteriota</taxon>
        <taxon>Methanomada group</taxon>
        <taxon>Methanococci</taxon>
        <taxon>Methanococcales</taxon>
        <taxon>Methanococcaceae</taxon>
        <taxon>Methanococcus</taxon>
    </lineage>
</organism>
<accession>D7DUN0</accession>